<organism evidence="2 3">
    <name type="scientific">Friedmanniomyces endolithicus</name>
    <dbReference type="NCBI Taxonomy" id="329885"/>
    <lineage>
        <taxon>Eukaryota</taxon>
        <taxon>Fungi</taxon>
        <taxon>Dikarya</taxon>
        <taxon>Ascomycota</taxon>
        <taxon>Pezizomycotina</taxon>
        <taxon>Dothideomycetes</taxon>
        <taxon>Dothideomycetidae</taxon>
        <taxon>Mycosphaerellales</taxon>
        <taxon>Teratosphaeriaceae</taxon>
        <taxon>Friedmanniomyces</taxon>
    </lineage>
</organism>
<gene>
    <name evidence="2" type="ORF">LTR91_014172</name>
</gene>
<feature type="domain" description="CorA-like transporter" evidence="1">
    <location>
        <begin position="142"/>
        <end position="235"/>
    </location>
</feature>
<dbReference type="Pfam" id="PF26616">
    <property type="entry name" value="CorA-like"/>
    <property type="match status" value="1"/>
</dbReference>
<accession>A0AAN6KCA2</accession>
<protein>
    <recommendedName>
        <fullName evidence="1">CorA-like transporter domain-containing protein</fullName>
    </recommendedName>
</protein>
<evidence type="ECO:0000313" key="3">
    <source>
        <dbReference type="Proteomes" id="UP001175353"/>
    </source>
</evidence>
<proteinExistence type="predicted"/>
<dbReference type="Proteomes" id="UP001175353">
    <property type="component" value="Unassembled WGS sequence"/>
</dbReference>
<keyword evidence="3" id="KW-1185">Reference proteome</keyword>
<comment type="caution">
    <text evidence="2">The sequence shown here is derived from an EMBL/GenBank/DDBJ whole genome shotgun (WGS) entry which is preliminary data.</text>
</comment>
<reference evidence="2" key="1">
    <citation type="submission" date="2023-06" db="EMBL/GenBank/DDBJ databases">
        <title>Black Yeasts Isolated from many extreme environments.</title>
        <authorList>
            <person name="Coleine C."/>
            <person name="Stajich J.E."/>
            <person name="Selbmann L."/>
        </authorList>
    </citation>
    <scope>NUCLEOTIDE SEQUENCE</scope>
    <source>
        <strain evidence="2">CCFEE 5200</strain>
    </source>
</reference>
<dbReference type="AlphaFoldDB" id="A0AAN6KCA2"/>
<evidence type="ECO:0000259" key="1">
    <source>
        <dbReference type="Pfam" id="PF26616"/>
    </source>
</evidence>
<sequence length="257" mass="28991">MGDAGLTDPVGAVVDEDCKFADHVSDRLKAIEDVLFSVISDIYTNDVHTISTGATGEKNAVFRRVNDEDVSPFTGHNAGEKQRAMQIILIPQEYSWGRLKVTSLLFSEIMRRWRVCPGFLDIVGAYGVKTSEDERVFHGWRESGGKNELCYNVPYVERHGRELRDSWSMRQTAFWHQHSSDTGPSRWIMLNVSTATRTKLDHFLGSGDTQCCDLALHAHLLAALGQNWTAYIEDLTIALLEQVSLFELRSMQVPYHG</sequence>
<name>A0AAN6KCA2_9PEZI</name>
<dbReference type="EMBL" id="JAUJLE010000149">
    <property type="protein sequence ID" value="KAK0975038.1"/>
    <property type="molecule type" value="Genomic_DNA"/>
</dbReference>
<evidence type="ECO:0000313" key="2">
    <source>
        <dbReference type="EMBL" id="KAK0975038.1"/>
    </source>
</evidence>
<dbReference type="InterPro" id="IPR058257">
    <property type="entry name" value="CorA-like_dom"/>
</dbReference>